<proteinExistence type="predicted"/>
<dbReference type="EMBL" id="GHWJ01010518">
    <property type="protein sequence ID" value="NOV43255.1"/>
    <property type="molecule type" value="Transcribed_RNA"/>
</dbReference>
<keyword evidence="1" id="KW-0732">Signal</keyword>
<evidence type="ECO:0000313" key="2">
    <source>
        <dbReference type="EMBL" id="NOV43255.1"/>
    </source>
</evidence>
<protein>
    <submittedName>
        <fullName evidence="2">Putative secreted protein</fullName>
    </submittedName>
</protein>
<organism evidence="2">
    <name type="scientific">Rhipicephalus microplus</name>
    <name type="common">Cattle tick</name>
    <name type="synonym">Boophilus microplus</name>
    <dbReference type="NCBI Taxonomy" id="6941"/>
    <lineage>
        <taxon>Eukaryota</taxon>
        <taxon>Metazoa</taxon>
        <taxon>Ecdysozoa</taxon>
        <taxon>Arthropoda</taxon>
        <taxon>Chelicerata</taxon>
        <taxon>Arachnida</taxon>
        <taxon>Acari</taxon>
        <taxon>Parasitiformes</taxon>
        <taxon>Ixodida</taxon>
        <taxon>Ixodoidea</taxon>
        <taxon>Ixodidae</taxon>
        <taxon>Rhipicephalinae</taxon>
        <taxon>Rhipicephalus</taxon>
        <taxon>Boophilus</taxon>
    </lineage>
</organism>
<dbReference type="AlphaFoldDB" id="A0A6M2DAT7"/>
<name>A0A6M2DAT7_RHIMP</name>
<reference evidence="2" key="1">
    <citation type="submission" date="2019-09" db="EMBL/GenBank/DDBJ databases">
        <title>Organ-specific transcriptomic study of the physiology of the cattle tick, Rhipicephalus microplus.</title>
        <authorList>
            <person name="Tirloni L."/>
            <person name="Braz G."/>
            <person name="Gandara A.C.P."/>
            <person name="Sabadin G.A."/>
            <person name="da Silva R.M."/>
            <person name="Guizzo M.G."/>
            <person name="Machado J.A."/>
            <person name="Costa E.P."/>
            <person name="Gomes H.F."/>
            <person name="Moraes J."/>
            <person name="Mota M.B.S."/>
            <person name="Mesquita R.D."/>
            <person name="Alvarenga P.H."/>
            <person name="Alves F."/>
            <person name="Seixas A."/>
            <person name="da Fonseca R.N."/>
            <person name="Fogaca A."/>
            <person name="Logullo C."/>
            <person name="Tanaka A."/>
            <person name="Daffre S."/>
            <person name="Termignoni C."/>
            <person name="Vaz I.S.Jr."/>
            <person name="Oliveira P.L."/>
            <person name="Ribeiro J.M."/>
        </authorList>
    </citation>
    <scope>NUCLEOTIDE SEQUENCE</scope>
    <source>
        <strain evidence="2">Porto Alegre</strain>
    </source>
</reference>
<sequence length="80" mass="8663">MFCFFFFIFCPPRASIAAASHAITRILSFHHDAIFSLLVALQPSGIQALSTEVHTVFGGQLCTSSSLLDVFGAIRWSGIS</sequence>
<accession>A0A6M2DAT7</accession>
<feature type="chain" id="PRO_5026795275" evidence="1">
    <location>
        <begin position="18"/>
        <end position="80"/>
    </location>
</feature>
<evidence type="ECO:0000256" key="1">
    <source>
        <dbReference type="SAM" id="SignalP"/>
    </source>
</evidence>
<feature type="signal peptide" evidence="1">
    <location>
        <begin position="1"/>
        <end position="17"/>
    </location>
</feature>